<accession>K2AWZ9</accession>
<evidence type="ECO:0000256" key="2">
    <source>
        <dbReference type="SAM" id="Phobius"/>
    </source>
</evidence>
<dbReference type="PANTHER" id="PTHR34477">
    <property type="entry name" value="UPF0213 PROTEIN YHBQ"/>
    <property type="match status" value="1"/>
</dbReference>
<comment type="caution">
    <text evidence="4">The sequence shown here is derived from an EMBL/GenBank/DDBJ whole genome shotgun (WGS) entry which is preliminary data.</text>
</comment>
<proteinExistence type="inferred from homology"/>
<dbReference type="PROSITE" id="PS50164">
    <property type="entry name" value="GIY_YIG"/>
    <property type="match status" value="1"/>
</dbReference>
<keyword evidence="2" id="KW-1133">Transmembrane helix</keyword>
<feature type="domain" description="GIY-YIG" evidence="3">
    <location>
        <begin position="6"/>
        <end position="81"/>
    </location>
</feature>
<dbReference type="InterPro" id="IPR035901">
    <property type="entry name" value="GIY-YIG_endonuc_sf"/>
</dbReference>
<sequence>MTYKNNSFYVYIMASNTWTLYTWMTNNLERRISEHKLWIIKWFTKKYNCNKLVYYEESNDVNWVIKREKQIKHLTRKEKEELIKNINPNWMDLSKNWN</sequence>
<gene>
    <name evidence="4" type="ORF">ACD_49C00060G0053</name>
</gene>
<dbReference type="Pfam" id="PF01541">
    <property type="entry name" value="GIY-YIG"/>
    <property type="match status" value="1"/>
</dbReference>
<protein>
    <recommendedName>
        <fullName evidence="3">GIY-YIG domain-containing protein</fullName>
    </recommendedName>
</protein>
<name>K2AWZ9_9BACT</name>
<comment type="similarity">
    <text evidence="1">Belongs to the UPF0213 family.</text>
</comment>
<evidence type="ECO:0000259" key="3">
    <source>
        <dbReference type="PROSITE" id="PS50164"/>
    </source>
</evidence>
<feature type="transmembrane region" description="Helical" evidence="2">
    <location>
        <begin position="6"/>
        <end position="24"/>
    </location>
</feature>
<dbReference type="PANTHER" id="PTHR34477:SF5">
    <property type="entry name" value="BSL5627 PROTEIN"/>
    <property type="match status" value="1"/>
</dbReference>
<evidence type="ECO:0000313" key="4">
    <source>
        <dbReference type="EMBL" id="EKD66211.1"/>
    </source>
</evidence>
<dbReference type="InterPro" id="IPR000305">
    <property type="entry name" value="GIY-YIG_endonuc"/>
</dbReference>
<dbReference type="InterPro" id="IPR050190">
    <property type="entry name" value="UPF0213_domain"/>
</dbReference>
<evidence type="ECO:0000256" key="1">
    <source>
        <dbReference type="ARBA" id="ARBA00007435"/>
    </source>
</evidence>
<keyword evidence="2" id="KW-0472">Membrane</keyword>
<organism evidence="4">
    <name type="scientific">uncultured bacterium</name>
    <name type="common">gcode 4</name>
    <dbReference type="NCBI Taxonomy" id="1234023"/>
    <lineage>
        <taxon>Bacteria</taxon>
        <taxon>environmental samples</taxon>
    </lineage>
</organism>
<dbReference type="Gene3D" id="3.40.1440.10">
    <property type="entry name" value="GIY-YIG endonuclease"/>
    <property type="match status" value="1"/>
</dbReference>
<reference evidence="4" key="1">
    <citation type="journal article" date="2012" name="Science">
        <title>Fermentation, hydrogen, and sulfur metabolism in multiple uncultivated bacterial phyla.</title>
        <authorList>
            <person name="Wrighton K.C."/>
            <person name="Thomas B.C."/>
            <person name="Sharon I."/>
            <person name="Miller C.S."/>
            <person name="Castelle C.J."/>
            <person name="VerBerkmoes N.C."/>
            <person name="Wilkins M.J."/>
            <person name="Hettich R.L."/>
            <person name="Lipton M.S."/>
            <person name="Williams K.H."/>
            <person name="Long P.E."/>
            <person name="Banfield J.F."/>
        </authorList>
    </citation>
    <scope>NUCLEOTIDE SEQUENCE [LARGE SCALE GENOMIC DNA]</scope>
</reference>
<dbReference type="SUPFAM" id="SSF82771">
    <property type="entry name" value="GIY-YIG endonuclease"/>
    <property type="match status" value="1"/>
</dbReference>
<dbReference type="EMBL" id="AMFJ01021646">
    <property type="protein sequence ID" value="EKD66211.1"/>
    <property type="molecule type" value="Genomic_DNA"/>
</dbReference>
<keyword evidence="2" id="KW-0812">Transmembrane</keyword>
<dbReference type="AlphaFoldDB" id="K2AWZ9"/>